<dbReference type="Proteomes" id="UP001604277">
    <property type="component" value="Unassembled WGS sequence"/>
</dbReference>
<organism evidence="1 2">
    <name type="scientific">Forsythia ovata</name>
    <dbReference type="NCBI Taxonomy" id="205694"/>
    <lineage>
        <taxon>Eukaryota</taxon>
        <taxon>Viridiplantae</taxon>
        <taxon>Streptophyta</taxon>
        <taxon>Embryophyta</taxon>
        <taxon>Tracheophyta</taxon>
        <taxon>Spermatophyta</taxon>
        <taxon>Magnoliopsida</taxon>
        <taxon>eudicotyledons</taxon>
        <taxon>Gunneridae</taxon>
        <taxon>Pentapetalae</taxon>
        <taxon>asterids</taxon>
        <taxon>lamiids</taxon>
        <taxon>Lamiales</taxon>
        <taxon>Oleaceae</taxon>
        <taxon>Forsythieae</taxon>
        <taxon>Forsythia</taxon>
    </lineage>
</organism>
<proteinExistence type="predicted"/>
<evidence type="ECO:0000313" key="1">
    <source>
        <dbReference type="EMBL" id="KAL2559532.1"/>
    </source>
</evidence>
<comment type="caution">
    <text evidence="1">The sequence shown here is derived from an EMBL/GenBank/DDBJ whole genome shotgun (WGS) entry which is preliminary data.</text>
</comment>
<accession>A0ABD1XCK4</accession>
<keyword evidence="2" id="KW-1185">Reference proteome</keyword>
<gene>
    <name evidence="1" type="ORF">Fot_04271</name>
</gene>
<dbReference type="EMBL" id="JBFOLJ010000001">
    <property type="protein sequence ID" value="KAL2559532.1"/>
    <property type="molecule type" value="Genomic_DNA"/>
</dbReference>
<name>A0ABD1XCK4_9LAMI</name>
<dbReference type="AlphaFoldDB" id="A0ABD1XCK4"/>
<reference evidence="2" key="1">
    <citation type="submission" date="2024-07" db="EMBL/GenBank/DDBJ databases">
        <title>Two chromosome-level genome assemblies of Korean endemic species Abeliophyllum distichum and Forsythia ovata (Oleaceae).</title>
        <authorList>
            <person name="Jang H."/>
        </authorList>
    </citation>
    <scope>NUCLEOTIDE SEQUENCE [LARGE SCALE GENOMIC DNA]</scope>
</reference>
<sequence>MKLEVAEGNSALVSINSGGLGGGGYMHEGISICQGYVCQKPSSSNGRIRLRFGMQKERVVDEDMYVLSTNGSILFEPLAKPWPHIPPRCFVLEAEVTISLRRLTLENAQKEDGETRHYMSASAQMWASTHNDLKQKVTAMLCLLVKRKWEQAIFLLSSPSYSTSLKL</sequence>
<evidence type="ECO:0000313" key="2">
    <source>
        <dbReference type="Proteomes" id="UP001604277"/>
    </source>
</evidence>
<protein>
    <submittedName>
        <fullName evidence="1">Bifunctional methylthioribulose-1-phosphate dehydratase/enolase-phosphatase E1</fullName>
    </submittedName>
</protein>